<feature type="transmembrane region" description="Helical" evidence="1">
    <location>
        <begin position="300"/>
        <end position="318"/>
    </location>
</feature>
<keyword evidence="3" id="KW-1185">Reference proteome</keyword>
<dbReference type="RefSeq" id="WP_090591816.1">
    <property type="nucleotide sequence ID" value="NZ_LT629688.1"/>
</dbReference>
<gene>
    <name evidence="2" type="ORF">SAMN04489747_1363</name>
</gene>
<accession>A0A1G6W6I4</accession>
<keyword evidence="1" id="KW-1133">Transmembrane helix</keyword>
<reference evidence="2 3" key="1">
    <citation type="submission" date="2016-10" db="EMBL/GenBank/DDBJ databases">
        <authorList>
            <person name="de Groot N.N."/>
        </authorList>
    </citation>
    <scope>NUCLEOTIDE SEQUENCE [LARGE SCALE GENOMIC DNA]</scope>
    <source>
        <strain evidence="2 3">MON 2.2</strain>
    </source>
</reference>
<dbReference type="AlphaFoldDB" id="A0A1G6W6I4"/>
<dbReference type="STRING" id="675864.SAMN04489747_1363"/>
<sequence>MRLLLAELNRIRLRRLTWVVTVVLLLALAGLTLIGAFSMRPVSAAESAEGRAFYEESLRYWEQDRERGITDCVEYQGLSEEECQQQYESYQPSLDQYLRTPTPFADAATLVLSLSTYLLGLGGLLIAASVIGAELSSGAIGNWLTFIPRRVPVYLAKLGAVVVALLLGAAVLQTLLVLAHVVLATTHGAVWGDVGGVWWMAARSLLVVLALSVVGFTVACLGRHTIVAVGAFLGYGFLAIVHGVLQGFPWASRLMPWVPHNNLEAVVQRGYSYQVVTEDVTADGIMPTVALETISLTQGLLYWAVVLAVLVTVSLLVFRRRDVG</sequence>
<feature type="transmembrane region" description="Helical" evidence="1">
    <location>
        <begin position="198"/>
        <end position="219"/>
    </location>
</feature>
<evidence type="ECO:0000313" key="3">
    <source>
        <dbReference type="Proteomes" id="UP000198546"/>
    </source>
</evidence>
<protein>
    <submittedName>
        <fullName evidence="2">ABC-2 family transporter protein</fullName>
    </submittedName>
</protein>
<keyword evidence="1" id="KW-0472">Membrane</keyword>
<evidence type="ECO:0000313" key="2">
    <source>
        <dbReference type="EMBL" id="SDD61550.1"/>
    </source>
</evidence>
<name>A0A1G6W6I4_9ACTN</name>
<organism evidence="2 3">
    <name type="scientific">Auraticoccus monumenti</name>
    <dbReference type="NCBI Taxonomy" id="675864"/>
    <lineage>
        <taxon>Bacteria</taxon>
        <taxon>Bacillati</taxon>
        <taxon>Actinomycetota</taxon>
        <taxon>Actinomycetes</taxon>
        <taxon>Propionibacteriales</taxon>
        <taxon>Propionibacteriaceae</taxon>
        <taxon>Auraticoccus</taxon>
    </lineage>
</organism>
<dbReference type="EMBL" id="LT629688">
    <property type="protein sequence ID" value="SDD61550.1"/>
    <property type="molecule type" value="Genomic_DNA"/>
</dbReference>
<keyword evidence="1" id="KW-0812">Transmembrane</keyword>
<proteinExistence type="predicted"/>
<dbReference type="Proteomes" id="UP000198546">
    <property type="component" value="Chromosome i"/>
</dbReference>
<feature type="transmembrane region" description="Helical" evidence="1">
    <location>
        <begin position="226"/>
        <end position="245"/>
    </location>
</feature>
<evidence type="ECO:0000256" key="1">
    <source>
        <dbReference type="SAM" id="Phobius"/>
    </source>
</evidence>
<dbReference type="OrthoDB" id="3819831at2"/>
<feature type="transmembrane region" description="Helical" evidence="1">
    <location>
        <begin position="154"/>
        <end position="178"/>
    </location>
</feature>